<dbReference type="PROSITE" id="PS51257">
    <property type="entry name" value="PROKAR_LIPOPROTEIN"/>
    <property type="match status" value="1"/>
</dbReference>
<dbReference type="RefSeq" id="WP_217790205.1">
    <property type="nucleotide sequence ID" value="NZ_JAHSPG010000002.1"/>
</dbReference>
<evidence type="ECO:0000313" key="1">
    <source>
        <dbReference type="EMBL" id="MBV4356578.1"/>
    </source>
</evidence>
<dbReference type="EMBL" id="JAHSPG010000002">
    <property type="protein sequence ID" value="MBV4356578.1"/>
    <property type="molecule type" value="Genomic_DNA"/>
</dbReference>
<gene>
    <name evidence="1" type="ORF">KTO63_05405</name>
</gene>
<name>A0A9E2S7V5_9BACT</name>
<sequence>MKNFLLIMAVCVVGFVSCKKDDSSSTSDTDVLVQSAWKIDIIGADIDKNGSIDQDITSQLPSCFVDNSFKFDKGGTGTVTEGATKCNSTDPDSAPFTWTLQNKVLNATIPGFPIPVKDIQMHTLNSTSMELWKDSTLGPVPVTIIVKLKH</sequence>
<comment type="caution">
    <text evidence="1">The sequence shown here is derived from an EMBL/GenBank/DDBJ whole genome shotgun (WGS) entry which is preliminary data.</text>
</comment>
<accession>A0A9E2S7V5</accession>
<dbReference type="Proteomes" id="UP000812270">
    <property type="component" value="Unassembled WGS sequence"/>
</dbReference>
<evidence type="ECO:0008006" key="3">
    <source>
        <dbReference type="Google" id="ProtNLM"/>
    </source>
</evidence>
<reference evidence="1" key="1">
    <citation type="submission" date="2021-06" db="EMBL/GenBank/DDBJ databases">
        <authorList>
            <person name="Huq M.A."/>
        </authorList>
    </citation>
    <scope>NUCLEOTIDE SEQUENCE</scope>
    <source>
        <strain evidence="1">MAH-26</strain>
    </source>
</reference>
<organism evidence="1 2">
    <name type="scientific">Pinibacter aurantiacus</name>
    <dbReference type="NCBI Taxonomy" id="2851599"/>
    <lineage>
        <taxon>Bacteria</taxon>
        <taxon>Pseudomonadati</taxon>
        <taxon>Bacteroidota</taxon>
        <taxon>Chitinophagia</taxon>
        <taxon>Chitinophagales</taxon>
        <taxon>Chitinophagaceae</taxon>
        <taxon>Pinibacter</taxon>
    </lineage>
</organism>
<proteinExistence type="predicted"/>
<evidence type="ECO:0000313" key="2">
    <source>
        <dbReference type="Proteomes" id="UP000812270"/>
    </source>
</evidence>
<keyword evidence="2" id="KW-1185">Reference proteome</keyword>
<protein>
    <recommendedName>
        <fullName evidence="3">Lipocalin-like domain-containing protein</fullName>
    </recommendedName>
</protein>
<dbReference type="AlphaFoldDB" id="A0A9E2S7V5"/>